<feature type="region of interest" description="Disordered" evidence="1">
    <location>
        <begin position="1"/>
        <end position="29"/>
    </location>
</feature>
<dbReference type="Pfam" id="PF14223">
    <property type="entry name" value="Retrotran_gag_2"/>
    <property type="match status" value="1"/>
</dbReference>
<evidence type="ECO:0000313" key="2">
    <source>
        <dbReference type="EMBL" id="PSS07650.1"/>
    </source>
</evidence>
<keyword evidence="2" id="KW-0255">Endonuclease</keyword>
<sequence length="270" mass="31278">MQTEREKKERQREKLLMQPKKSQMEAPSSSIVKNGGMYELINELIFSSNVVYKFRRLSERREEEVQSRGDNSVKSTKRREAHQTDSKSDFEQTLTHRLKFVASDPRIPHPPEEEDECLLRATGPEMGPVHLHALPRALTRPCIRHEVFHHVAQETSAYELWIKLEKMYQAKTSRNKALLMRRLVNLKLQRGTMAEHTSEFQNLVNQLASIDLYFDDEMQALLFLSSLPESWETLVVSLSNSAQDGKLTMSTIKNALFNEESQKKEMGTTD</sequence>
<reference evidence="3" key="2">
    <citation type="journal article" date="2018" name="BMC Genomics">
        <title>A manually annotated Actinidia chinensis var. chinensis (kiwifruit) genome highlights the challenges associated with draft genomes and gene prediction in plants.</title>
        <authorList>
            <person name="Pilkington S.M."/>
            <person name="Crowhurst R."/>
            <person name="Hilario E."/>
            <person name="Nardozza S."/>
            <person name="Fraser L."/>
            <person name="Peng Y."/>
            <person name="Gunaseelan K."/>
            <person name="Simpson R."/>
            <person name="Tahir J."/>
            <person name="Deroles S.C."/>
            <person name="Templeton K."/>
            <person name="Luo Z."/>
            <person name="Davy M."/>
            <person name="Cheng C."/>
            <person name="McNeilage M."/>
            <person name="Scaglione D."/>
            <person name="Liu Y."/>
            <person name="Zhang Q."/>
            <person name="Datson P."/>
            <person name="De Silva N."/>
            <person name="Gardiner S.E."/>
            <person name="Bassett H."/>
            <person name="Chagne D."/>
            <person name="McCallum J."/>
            <person name="Dzierzon H."/>
            <person name="Deng C."/>
            <person name="Wang Y.Y."/>
            <person name="Barron L."/>
            <person name="Manako K."/>
            <person name="Bowen J."/>
            <person name="Foster T.M."/>
            <person name="Erridge Z.A."/>
            <person name="Tiffin H."/>
            <person name="Waite C.N."/>
            <person name="Davies K.M."/>
            <person name="Grierson E.P."/>
            <person name="Laing W.A."/>
            <person name="Kirk R."/>
            <person name="Chen X."/>
            <person name="Wood M."/>
            <person name="Montefiori M."/>
            <person name="Brummell D.A."/>
            <person name="Schwinn K.E."/>
            <person name="Catanach A."/>
            <person name="Fullerton C."/>
            <person name="Li D."/>
            <person name="Meiyalaghan S."/>
            <person name="Nieuwenhuizen N."/>
            <person name="Read N."/>
            <person name="Prakash R."/>
            <person name="Hunter D."/>
            <person name="Zhang H."/>
            <person name="McKenzie M."/>
            <person name="Knabel M."/>
            <person name="Harris A."/>
            <person name="Allan A.C."/>
            <person name="Gleave A."/>
            <person name="Chen A."/>
            <person name="Janssen B.J."/>
            <person name="Plunkett B."/>
            <person name="Ampomah-Dwamena C."/>
            <person name="Voogd C."/>
            <person name="Leif D."/>
            <person name="Lafferty D."/>
            <person name="Souleyre E.J.F."/>
            <person name="Varkonyi-Gasic E."/>
            <person name="Gambi F."/>
            <person name="Hanley J."/>
            <person name="Yao J.L."/>
            <person name="Cheung J."/>
            <person name="David K.M."/>
            <person name="Warren B."/>
            <person name="Marsh K."/>
            <person name="Snowden K.C."/>
            <person name="Lin-Wang K."/>
            <person name="Brian L."/>
            <person name="Martinez-Sanchez M."/>
            <person name="Wang M."/>
            <person name="Ileperuma N."/>
            <person name="Macnee N."/>
            <person name="Campin R."/>
            <person name="McAtee P."/>
            <person name="Drummond R.S.M."/>
            <person name="Espley R.V."/>
            <person name="Ireland H.S."/>
            <person name="Wu R."/>
            <person name="Atkinson R.G."/>
            <person name="Karunairetnam S."/>
            <person name="Bulley S."/>
            <person name="Chunkath S."/>
            <person name="Hanley Z."/>
            <person name="Storey R."/>
            <person name="Thrimawithana A.H."/>
            <person name="Thomson S."/>
            <person name="David C."/>
            <person name="Testolin R."/>
            <person name="Huang H."/>
            <person name="Hellens R.P."/>
            <person name="Schaffer R.J."/>
        </authorList>
    </citation>
    <scope>NUCLEOTIDE SEQUENCE [LARGE SCALE GENOMIC DNA]</scope>
    <source>
        <strain evidence="3">cv. Red5</strain>
    </source>
</reference>
<protein>
    <submittedName>
        <fullName evidence="2">Endonuclease</fullName>
    </submittedName>
</protein>
<reference evidence="2 3" key="1">
    <citation type="submission" date="2017-07" db="EMBL/GenBank/DDBJ databases">
        <title>An improved, manually edited Actinidia chinensis var. chinensis (kiwifruit) genome highlights the challenges associated with draft genomes and gene prediction in plants.</title>
        <authorList>
            <person name="Pilkington S."/>
            <person name="Crowhurst R."/>
            <person name="Hilario E."/>
            <person name="Nardozza S."/>
            <person name="Fraser L."/>
            <person name="Peng Y."/>
            <person name="Gunaseelan K."/>
            <person name="Simpson R."/>
            <person name="Tahir J."/>
            <person name="Deroles S."/>
            <person name="Templeton K."/>
            <person name="Luo Z."/>
            <person name="Davy M."/>
            <person name="Cheng C."/>
            <person name="Mcneilage M."/>
            <person name="Scaglione D."/>
            <person name="Liu Y."/>
            <person name="Zhang Q."/>
            <person name="Datson P."/>
            <person name="De Silva N."/>
            <person name="Gardiner S."/>
            <person name="Bassett H."/>
            <person name="Chagne D."/>
            <person name="Mccallum J."/>
            <person name="Dzierzon H."/>
            <person name="Deng C."/>
            <person name="Wang Y.-Y."/>
            <person name="Barron N."/>
            <person name="Manako K."/>
            <person name="Bowen J."/>
            <person name="Foster T."/>
            <person name="Erridge Z."/>
            <person name="Tiffin H."/>
            <person name="Waite C."/>
            <person name="Davies K."/>
            <person name="Grierson E."/>
            <person name="Laing W."/>
            <person name="Kirk R."/>
            <person name="Chen X."/>
            <person name="Wood M."/>
            <person name="Montefiori M."/>
            <person name="Brummell D."/>
            <person name="Schwinn K."/>
            <person name="Catanach A."/>
            <person name="Fullerton C."/>
            <person name="Li D."/>
            <person name="Meiyalaghan S."/>
            <person name="Nieuwenhuizen N."/>
            <person name="Read N."/>
            <person name="Prakash R."/>
            <person name="Hunter D."/>
            <person name="Zhang H."/>
            <person name="Mckenzie M."/>
            <person name="Knabel M."/>
            <person name="Harris A."/>
            <person name="Allan A."/>
            <person name="Chen A."/>
            <person name="Janssen B."/>
            <person name="Plunkett B."/>
            <person name="Dwamena C."/>
            <person name="Voogd C."/>
            <person name="Leif D."/>
            <person name="Lafferty D."/>
            <person name="Souleyre E."/>
            <person name="Varkonyi-Gasic E."/>
            <person name="Gambi F."/>
            <person name="Hanley J."/>
            <person name="Yao J.-L."/>
            <person name="Cheung J."/>
            <person name="David K."/>
            <person name="Warren B."/>
            <person name="Marsh K."/>
            <person name="Snowden K."/>
            <person name="Lin-Wang K."/>
            <person name="Brian L."/>
            <person name="Martinez-Sanchez M."/>
            <person name="Wang M."/>
            <person name="Ileperuma N."/>
            <person name="Macnee N."/>
            <person name="Campin R."/>
            <person name="Mcatee P."/>
            <person name="Drummond R."/>
            <person name="Espley R."/>
            <person name="Ireland H."/>
            <person name="Wu R."/>
            <person name="Atkinson R."/>
            <person name="Karunairetnam S."/>
            <person name="Bulley S."/>
            <person name="Chunkath S."/>
            <person name="Hanley Z."/>
            <person name="Storey R."/>
            <person name="Thrimawithana A."/>
            <person name="Thomson S."/>
            <person name="David C."/>
            <person name="Testolin R."/>
        </authorList>
    </citation>
    <scope>NUCLEOTIDE SEQUENCE [LARGE SCALE GENOMIC DNA]</scope>
    <source>
        <strain evidence="3">cv. Red5</strain>
        <tissue evidence="2">Young leaf</tissue>
    </source>
</reference>
<feature type="compositionally biased region" description="Basic and acidic residues" evidence="1">
    <location>
        <begin position="81"/>
        <end position="90"/>
    </location>
</feature>
<dbReference type="Gramene" id="PSS07650">
    <property type="protein sequence ID" value="PSS07650"/>
    <property type="gene ID" value="CEY00_Acc18002"/>
</dbReference>
<dbReference type="OrthoDB" id="418757at2759"/>
<dbReference type="AlphaFoldDB" id="A0A2R6QG99"/>
<comment type="caution">
    <text evidence="2">The sequence shown here is derived from an EMBL/GenBank/DDBJ whole genome shotgun (WGS) entry which is preliminary data.</text>
</comment>
<accession>A0A2R6QG99</accession>
<keyword evidence="2" id="KW-0378">Hydrolase</keyword>
<keyword evidence="2" id="KW-0540">Nuclease</keyword>
<feature type="region of interest" description="Disordered" evidence="1">
    <location>
        <begin position="58"/>
        <end position="90"/>
    </location>
</feature>
<dbReference type="EMBL" id="NKQK01000016">
    <property type="protein sequence ID" value="PSS07650.1"/>
    <property type="molecule type" value="Genomic_DNA"/>
</dbReference>
<name>A0A2R6QG99_ACTCC</name>
<evidence type="ECO:0000256" key="1">
    <source>
        <dbReference type="SAM" id="MobiDB-lite"/>
    </source>
</evidence>
<feature type="compositionally biased region" description="Basic and acidic residues" evidence="1">
    <location>
        <begin position="58"/>
        <end position="67"/>
    </location>
</feature>
<keyword evidence="3" id="KW-1185">Reference proteome</keyword>
<organism evidence="2 3">
    <name type="scientific">Actinidia chinensis var. chinensis</name>
    <name type="common">Chinese soft-hair kiwi</name>
    <dbReference type="NCBI Taxonomy" id="1590841"/>
    <lineage>
        <taxon>Eukaryota</taxon>
        <taxon>Viridiplantae</taxon>
        <taxon>Streptophyta</taxon>
        <taxon>Embryophyta</taxon>
        <taxon>Tracheophyta</taxon>
        <taxon>Spermatophyta</taxon>
        <taxon>Magnoliopsida</taxon>
        <taxon>eudicotyledons</taxon>
        <taxon>Gunneridae</taxon>
        <taxon>Pentapetalae</taxon>
        <taxon>asterids</taxon>
        <taxon>Ericales</taxon>
        <taxon>Actinidiaceae</taxon>
        <taxon>Actinidia</taxon>
    </lineage>
</organism>
<dbReference type="GO" id="GO:0004519">
    <property type="term" value="F:endonuclease activity"/>
    <property type="evidence" value="ECO:0007669"/>
    <property type="project" value="UniProtKB-KW"/>
</dbReference>
<dbReference type="Proteomes" id="UP000241394">
    <property type="component" value="Chromosome LG16"/>
</dbReference>
<feature type="compositionally biased region" description="Basic and acidic residues" evidence="1">
    <location>
        <begin position="1"/>
        <end position="15"/>
    </location>
</feature>
<dbReference type="InParanoid" id="A0A2R6QG99"/>
<dbReference type="STRING" id="1590841.A0A2R6QG99"/>
<evidence type="ECO:0000313" key="3">
    <source>
        <dbReference type="Proteomes" id="UP000241394"/>
    </source>
</evidence>
<gene>
    <name evidence="2" type="ORF">CEY00_Acc18002</name>
</gene>
<proteinExistence type="predicted"/>